<name>A0A2P5CHW7_TREOI</name>
<keyword evidence="2" id="KW-1185">Reference proteome</keyword>
<dbReference type="InParanoid" id="A0A2P5CHW7"/>
<dbReference type="EMBL" id="JXTC01000363">
    <property type="protein sequence ID" value="PON60623.1"/>
    <property type="molecule type" value="Genomic_DNA"/>
</dbReference>
<dbReference type="Proteomes" id="UP000237000">
    <property type="component" value="Unassembled WGS sequence"/>
</dbReference>
<sequence length="200" mass="22486">MDPVAPVGLQVALNMHSRPLESIVKELMRQQWDLVSTDYTVGRVRLTFGCRLPNCGARRILEIMAPAPHTNGDMEYIPPTPRPRVLTRSPVDPRLGIQLLPGPGPESPRHVLEPLEILRDGIGNHFWNELNTESFVRMKLGCDVADCNAVRSVDIFSPIPHSGPSHILEFDLDDDVHPHVDVDDHIDPHVNVDDYIDHRV</sequence>
<comment type="caution">
    <text evidence="1">The sequence shown here is derived from an EMBL/GenBank/DDBJ whole genome shotgun (WGS) entry which is preliminary data.</text>
</comment>
<evidence type="ECO:0000313" key="1">
    <source>
        <dbReference type="EMBL" id="PON60623.1"/>
    </source>
</evidence>
<accession>A0A2P5CHW7</accession>
<organism evidence="1 2">
    <name type="scientific">Trema orientale</name>
    <name type="common">Charcoal tree</name>
    <name type="synonym">Celtis orientalis</name>
    <dbReference type="NCBI Taxonomy" id="63057"/>
    <lineage>
        <taxon>Eukaryota</taxon>
        <taxon>Viridiplantae</taxon>
        <taxon>Streptophyta</taxon>
        <taxon>Embryophyta</taxon>
        <taxon>Tracheophyta</taxon>
        <taxon>Spermatophyta</taxon>
        <taxon>Magnoliopsida</taxon>
        <taxon>eudicotyledons</taxon>
        <taxon>Gunneridae</taxon>
        <taxon>Pentapetalae</taxon>
        <taxon>rosids</taxon>
        <taxon>fabids</taxon>
        <taxon>Rosales</taxon>
        <taxon>Cannabaceae</taxon>
        <taxon>Trema</taxon>
    </lineage>
</organism>
<dbReference type="AlphaFoldDB" id="A0A2P5CHW7"/>
<evidence type="ECO:0000313" key="2">
    <source>
        <dbReference type="Proteomes" id="UP000237000"/>
    </source>
</evidence>
<proteinExistence type="predicted"/>
<protein>
    <submittedName>
        <fullName evidence="1">Uncharacterized protein</fullName>
    </submittedName>
</protein>
<reference evidence="2" key="1">
    <citation type="submission" date="2016-06" db="EMBL/GenBank/DDBJ databases">
        <title>Parallel loss of symbiosis genes in relatives of nitrogen-fixing non-legume Parasponia.</title>
        <authorList>
            <person name="Van Velzen R."/>
            <person name="Holmer R."/>
            <person name="Bu F."/>
            <person name="Rutten L."/>
            <person name="Van Zeijl A."/>
            <person name="Liu W."/>
            <person name="Santuari L."/>
            <person name="Cao Q."/>
            <person name="Sharma T."/>
            <person name="Shen D."/>
            <person name="Roswanjaya Y."/>
            <person name="Wardhani T."/>
            <person name="Kalhor M.S."/>
            <person name="Jansen J."/>
            <person name="Van den Hoogen J."/>
            <person name="Gungor B."/>
            <person name="Hartog M."/>
            <person name="Hontelez J."/>
            <person name="Verver J."/>
            <person name="Yang W.-C."/>
            <person name="Schijlen E."/>
            <person name="Repin R."/>
            <person name="Schilthuizen M."/>
            <person name="Schranz E."/>
            <person name="Heidstra R."/>
            <person name="Miyata K."/>
            <person name="Fedorova E."/>
            <person name="Kohlen W."/>
            <person name="Bisseling T."/>
            <person name="Smit S."/>
            <person name="Geurts R."/>
        </authorList>
    </citation>
    <scope>NUCLEOTIDE SEQUENCE [LARGE SCALE GENOMIC DNA]</scope>
    <source>
        <strain evidence="2">cv. RG33-2</strain>
    </source>
</reference>
<gene>
    <name evidence="1" type="ORF">TorRG33x02_284280</name>
</gene>